<evidence type="ECO:0000256" key="2">
    <source>
        <dbReference type="RuleBase" id="RU003749"/>
    </source>
</evidence>
<feature type="domain" description="STAS" evidence="3">
    <location>
        <begin position="45"/>
        <end position="153"/>
    </location>
</feature>
<dbReference type="OrthoDB" id="3576811at2"/>
<evidence type="ECO:0000259" key="3">
    <source>
        <dbReference type="PROSITE" id="PS50801"/>
    </source>
</evidence>
<evidence type="ECO:0000256" key="1">
    <source>
        <dbReference type="ARBA" id="ARBA00009013"/>
    </source>
</evidence>
<reference evidence="4 5" key="1">
    <citation type="submission" date="2019-06" db="EMBL/GenBank/DDBJ databases">
        <title>Amycolatopsis alkalitolerans sp. nov., isolated from Gastrodia elata Blume.</title>
        <authorList>
            <person name="Narsing Rao M.P."/>
            <person name="Li W.J."/>
        </authorList>
    </citation>
    <scope>NUCLEOTIDE SEQUENCE [LARGE SCALE GENOMIC DNA]</scope>
    <source>
        <strain evidence="4 5">SYSUP0005</strain>
    </source>
</reference>
<dbReference type="CDD" id="cd07043">
    <property type="entry name" value="STAS_anti-anti-sigma_factors"/>
    <property type="match status" value="1"/>
</dbReference>
<dbReference type="PROSITE" id="PS50801">
    <property type="entry name" value="STAS"/>
    <property type="match status" value="1"/>
</dbReference>
<dbReference type="InterPro" id="IPR003658">
    <property type="entry name" value="Anti-sigma_ant"/>
</dbReference>
<gene>
    <name evidence="4" type="ORF">FG385_26820</name>
</gene>
<dbReference type="Pfam" id="PF01740">
    <property type="entry name" value="STAS"/>
    <property type="match status" value="1"/>
</dbReference>
<accession>A0A5C4LVB0</accession>
<dbReference type="SUPFAM" id="SSF52091">
    <property type="entry name" value="SpoIIaa-like"/>
    <property type="match status" value="1"/>
</dbReference>
<protein>
    <recommendedName>
        <fullName evidence="2">Anti-sigma factor antagonist</fullName>
    </recommendedName>
</protein>
<dbReference type="PANTHER" id="PTHR33495:SF13">
    <property type="entry name" value="ANTI-SIGMA-F FACTOR ANTAGONIST RSFB"/>
    <property type="match status" value="1"/>
</dbReference>
<evidence type="ECO:0000313" key="5">
    <source>
        <dbReference type="Proteomes" id="UP000305546"/>
    </source>
</evidence>
<evidence type="ECO:0000313" key="4">
    <source>
        <dbReference type="EMBL" id="TNC21933.1"/>
    </source>
</evidence>
<dbReference type="Proteomes" id="UP000305546">
    <property type="component" value="Unassembled WGS sequence"/>
</dbReference>
<comment type="caution">
    <text evidence="4">The sequence shown here is derived from an EMBL/GenBank/DDBJ whole genome shotgun (WGS) entry which is preliminary data.</text>
</comment>
<dbReference type="EMBL" id="VDFW01000030">
    <property type="protein sequence ID" value="TNC21933.1"/>
    <property type="molecule type" value="Genomic_DNA"/>
</dbReference>
<dbReference type="AlphaFoldDB" id="A0A5C4LVB0"/>
<proteinExistence type="inferred from homology"/>
<dbReference type="GO" id="GO:0043856">
    <property type="term" value="F:anti-sigma factor antagonist activity"/>
    <property type="evidence" value="ECO:0007669"/>
    <property type="project" value="InterPro"/>
</dbReference>
<keyword evidence="5" id="KW-1185">Reference proteome</keyword>
<dbReference type="Gene3D" id="3.30.750.24">
    <property type="entry name" value="STAS domain"/>
    <property type="match status" value="1"/>
</dbReference>
<comment type="similarity">
    <text evidence="1 2">Belongs to the anti-sigma-factor antagonist family.</text>
</comment>
<name>A0A5C4LVB0_9PSEU</name>
<dbReference type="InterPro" id="IPR002645">
    <property type="entry name" value="STAS_dom"/>
</dbReference>
<dbReference type="PANTHER" id="PTHR33495">
    <property type="entry name" value="ANTI-SIGMA FACTOR ANTAGONIST TM_1081-RELATED-RELATED"/>
    <property type="match status" value="1"/>
</dbReference>
<sequence length="170" mass="18071">MVSRAGQASAHATGGFRFHQRRVVRPVSVNPQQIGDAVHTPSDVQIETEQHQDGILLARATGEIDALGAPCLRAFVGDQLTAERTFVLDLDRVTFLGSAGLQVLLDTNAGAARRHLRWALVGRSRAVARPLEVTGLARRLPVQPTVPAALKVVSAGWDAGDRPQPVPGPG</sequence>
<dbReference type="InterPro" id="IPR036513">
    <property type="entry name" value="STAS_dom_sf"/>
</dbReference>
<organism evidence="4 5">
    <name type="scientific">Amycolatopsis alkalitolerans</name>
    <dbReference type="NCBI Taxonomy" id="2547244"/>
    <lineage>
        <taxon>Bacteria</taxon>
        <taxon>Bacillati</taxon>
        <taxon>Actinomycetota</taxon>
        <taxon>Actinomycetes</taxon>
        <taxon>Pseudonocardiales</taxon>
        <taxon>Pseudonocardiaceae</taxon>
        <taxon>Amycolatopsis</taxon>
    </lineage>
</organism>
<dbReference type="NCBIfam" id="TIGR00377">
    <property type="entry name" value="ant_ant_sig"/>
    <property type="match status" value="1"/>
</dbReference>